<evidence type="ECO:0000256" key="1">
    <source>
        <dbReference type="SAM" id="MobiDB-lite"/>
    </source>
</evidence>
<protein>
    <submittedName>
        <fullName evidence="2">Uncharacterized protein</fullName>
    </submittedName>
</protein>
<dbReference type="AlphaFoldDB" id="A0AAV7VTI3"/>
<evidence type="ECO:0000313" key="2">
    <source>
        <dbReference type="EMBL" id="KAJ1204787.1"/>
    </source>
</evidence>
<feature type="compositionally biased region" description="Basic and acidic residues" evidence="1">
    <location>
        <begin position="72"/>
        <end position="93"/>
    </location>
</feature>
<evidence type="ECO:0000313" key="3">
    <source>
        <dbReference type="Proteomes" id="UP001066276"/>
    </source>
</evidence>
<keyword evidence="3" id="KW-1185">Reference proteome</keyword>
<organism evidence="2 3">
    <name type="scientific">Pleurodeles waltl</name>
    <name type="common">Iberian ribbed newt</name>
    <dbReference type="NCBI Taxonomy" id="8319"/>
    <lineage>
        <taxon>Eukaryota</taxon>
        <taxon>Metazoa</taxon>
        <taxon>Chordata</taxon>
        <taxon>Craniata</taxon>
        <taxon>Vertebrata</taxon>
        <taxon>Euteleostomi</taxon>
        <taxon>Amphibia</taxon>
        <taxon>Batrachia</taxon>
        <taxon>Caudata</taxon>
        <taxon>Salamandroidea</taxon>
        <taxon>Salamandridae</taxon>
        <taxon>Pleurodelinae</taxon>
        <taxon>Pleurodeles</taxon>
    </lineage>
</organism>
<dbReference type="EMBL" id="JANPWB010000002">
    <property type="protein sequence ID" value="KAJ1204787.1"/>
    <property type="molecule type" value="Genomic_DNA"/>
</dbReference>
<name>A0AAV7VTI3_PLEWA</name>
<feature type="compositionally biased region" description="Basic and acidic residues" evidence="1">
    <location>
        <begin position="110"/>
        <end position="120"/>
    </location>
</feature>
<comment type="caution">
    <text evidence="2">The sequence shown here is derived from an EMBL/GenBank/DDBJ whole genome shotgun (WGS) entry which is preliminary data.</text>
</comment>
<accession>A0AAV7VTI3</accession>
<feature type="compositionally biased region" description="Basic and acidic residues" evidence="1">
    <location>
        <begin position="14"/>
        <end position="54"/>
    </location>
</feature>
<gene>
    <name evidence="2" type="ORF">NDU88_000225</name>
</gene>
<dbReference type="Proteomes" id="UP001066276">
    <property type="component" value="Chromosome 1_2"/>
</dbReference>
<proteinExistence type="predicted"/>
<reference evidence="2" key="1">
    <citation type="journal article" date="2022" name="bioRxiv">
        <title>Sequencing and chromosome-scale assembly of the giantPleurodeles waltlgenome.</title>
        <authorList>
            <person name="Brown T."/>
            <person name="Elewa A."/>
            <person name="Iarovenko S."/>
            <person name="Subramanian E."/>
            <person name="Araus A.J."/>
            <person name="Petzold A."/>
            <person name="Susuki M."/>
            <person name="Suzuki K.-i.T."/>
            <person name="Hayashi T."/>
            <person name="Toyoda A."/>
            <person name="Oliveira C."/>
            <person name="Osipova E."/>
            <person name="Leigh N.D."/>
            <person name="Simon A."/>
            <person name="Yun M.H."/>
        </authorList>
    </citation>
    <scope>NUCLEOTIDE SEQUENCE</scope>
    <source>
        <strain evidence="2">20211129_DDA</strain>
        <tissue evidence="2">Liver</tissue>
    </source>
</reference>
<feature type="region of interest" description="Disordered" evidence="1">
    <location>
        <begin position="1"/>
        <end position="120"/>
    </location>
</feature>
<sequence>MHPRDQLEGGQNTEVKRREKIERGQARGQRECEREKEQRECGFIEKQEQQRRAVLDTGCETPLASNQTQHNLTEEADREDSNRREEEEDKTLTEEWWCPSPPDYAPTLPQHRESCGAHGE</sequence>